<gene>
    <name evidence="1" type="ORF">CINC_LOCUS5572</name>
</gene>
<dbReference type="AlphaFoldDB" id="A0A9N8KYM3"/>
<name>A0A9N8KYM3_CHRIL</name>
<dbReference type="OrthoDB" id="7435843at2759"/>
<dbReference type="Proteomes" id="UP001154114">
    <property type="component" value="Chromosome 2"/>
</dbReference>
<evidence type="ECO:0000313" key="1">
    <source>
        <dbReference type="EMBL" id="CAD0194721.1"/>
    </source>
</evidence>
<protein>
    <submittedName>
        <fullName evidence="1">Uncharacterized protein</fullName>
    </submittedName>
</protein>
<accession>A0A9N8KYM3</accession>
<dbReference type="EMBL" id="LR824005">
    <property type="protein sequence ID" value="CAD0194721.1"/>
    <property type="molecule type" value="Genomic_DNA"/>
</dbReference>
<sequence>MVKLPENESYVPLPSGEMWEVHQRNRSLFANEGPSRLIELEEFADLAARYMTSLSNDPNVRQIAMNRLRQLFNLEFKLRCDVCGTAHNQDEITAPER</sequence>
<evidence type="ECO:0000313" key="2">
    <source>
        <dbReference type="Proteomes" id="UP001154114"/>
    </source>
</evidence>
<proteinExistence type="predicted"/>
<reference evidence="1" key="1">
    <citation type="submission" date="2021-12" db="EMBL/GenBank/DDBJ databases">
        <authorList>
            <person name="King R."/>
        </authorList>
    </citation>
    <scope>NUCLEOTIDE SEQUENCE</scope>
</reference>
<keyword evidence="2" id="KW-1185">Reference proteome</keyword>
<organism evidence="1 2">
    <name type="scientific">Chrysodeixis includens</name>
    <name type="common">Soybean looper</name>
    <name type="synonym">Pseudoplusia includens</name>
    <dbReference type="NCBI Taxonomy" id="689277"/>
    <lineage>
        <taxon>Eukaryota</taxon>
        <taxon>Metazoa</taxon>
        <taxon>Ecdysozoa</taxon>
        <taxon>Arthropoda</taxon>
        <taxon>Hexapoda</taxon>
        <taxon>Insecta</taxon>
        <taxon>Pterygota</taxon>
        <taxon>Neoptera</taxon>
        <taxon>Endopterygota</taxon>
        <taxon>Lepidoptera</taxon>
        <taxon>Glossata</taxon>
        <taxon>Ditrysia</taxon>
        <taxon>Noctuoidea</taxon>
        <taxon>Noctuidae</taxon>
        <taxon>Plusiinae</taxon>
        <taxon>Chrysodeixis</taxon>
    </lineage>
</organism>